<dbReference type="PANTHER" id="PTHR43356:SF2">
    <property type="entry name" value="PHOSPHATE ACETYLTRANSFERASE"/>
    <property type="match status" value="1"/>
</dbReference>
<dbReference type="OrthoDB" id="9774179at2"/>
<name>A0A1M4YBP4_9CLOT</name>
<dbReference type="STRING" id="1122155.SAMN02745158_02295"/>
<dbReference type="AlphaFoldDB" id="A0A1M4YBP4"/>
<reference evidence="5 6" key="1">
    <citation type="submission" date="2016-11" db="EMBL/GenBank/DDBJ databases">
        <authorList>
            <person name="Jaros S."/>
            <person name="Januszkiewicz K."/>
            <person name="Wedrychowicz H."/>
        </authorList>
    </citation>
    <scope>NUCLEOTIDE SEQUENCE [LARGE SCALE GENOMIC DNA]</scope>
    <source>
        <strain evidence="5 6">DSM 17459</strain>
    </source>
</reference>
<gene>
    <name evidence="5" type="ORF">SAMN02745158_02295</name>
</gene>
<keyword evidence="2 5" id="KW-0808">Transferase</keyword>
<comment type="similarity">
    <text evidence="1">Belongs to the phosphate acetyltransferase and butyryltransferase family.</text>
</comment>
<sequence>MYHNFEEIMKEIRKNTDKKNIAVAAAHDSEVLECAALARNEGIAAFTLIGIEDKIREILLSLGEKPDMWDIIHQPDDKKSAMLAVELAAEGKADAIMKGLLHTSDFLRALFHKEYCLVPQKALVSQITVSEFPQENRFILLTDCAINVCPSYEDKVQIIRNAVSLAHKLGIHCPKVACIAPVEVINEKMPETIDAAMLSKANERSQIRDCRVDGPLALDNAVSAEAAAAKGISNPVAGSADILLLPNLCTGNALDKALRYFANLKTGSAVIGAGVPIIMTSRSDSAQNKLHAVALSVL</sequence>
<dbReference type="EMBL" id="FQVI01000011">
    <property type="protein sequence ID" value="SHF03003.1"/>
    <property type="molecule type" value="Genomic_DNA"/>
</dbReference>
<keyword evidence="6" id="KW-1185">Reference proteome</keyword>
<organism evidence="5 6">
    <name type="scientific">Lactonifactor longoviformis DSM 17459</name>
    <dbReference type="NCBI Taxonomy" id="1122155"/>
    <lineage>
        <taxon>Bacteria</taxon>
        <taxon>Bacillati</taxon>
        <taxon>Bacillota</taxon>
        <taxon>Clostridia</taxon>
        <taxon>Eubacteriales</taxon>
        <taxon>Clostridiaceae</taxon>
        <taxon>Lactonifactor</taxon>
    </lineage>
</organism>
<dbReference type="NCBIfam" id="NF006045">
    <property type="entry name" value="PRK08190.1"/>
    <property type="match status" value="1"/>
</dbReference>
<dbReference type="Proteomes" id="UP000184245">
    <property type="component" value="Unassembled WGS sequence"/>
</dbReference>
<dbReference type="PIRSF" id="PIRSF000428">
    <property type="entry name" value="P_Ac_trans"/>
    <property type="match status" value="1"/>
</dbReference>
<dbReference type="Gene3D" id="3.40.718.10">
    <property type="entry name" value="Isopropylmalate Dehydrogenase"/>
    <property type="match status" value="1"/>
</dbReference>
<evidence type="ECO:0000256" key="3">
    <source>
        <dbReference type="ARBA" id="ARBA00023315"/>
    </source>
</evidence>
<dbReference type="SUPFAM" id="SSF53659">
    <property type="entry name" value="Isocitrate/Isopropylmalate dehydrogenase-like"/>
    <property type="match status" value="1"/>
</dbReference>
<dbReference type="InterPro" id="IPR002505">
    <property type="entry name" value="PTA_PTB"/>
</dbReference>
<dbReference type="GO" id="GO:0016746">
    <property type="term" value="F:acyltransferase activity"/>
    <property type="evidence" value="ECO:0007669"/>
    <property type="project" value="UniProtKB-KW"/>
</dbReference>
<dbReference type="PANTHER" id="PTHR43356">
    <property type="entry name" value="PHOSPHATE ACETYLTRANSFERASE"/>
    <property type="match status" value="1"/>
</dbReference>
<evidence type="ECO:0000256" key="2">
    <source>
        <dbReference type="ARBA" id="ARBA00022679"/>
    </source>
</evidence>
<keyword evidence="3" id="KW-0012">Acyltransferase</keyword>
<evidence type="ECO:0000256" key="1">
    <source>
        <dbReference type="ARBA" id="ARBA00005656"/>
    </source>
</evidence>
<evidence type="ECO:0000259" key="4">
    <source>
        <dbReference type="Pfam" id="PF01515"/>
    </source>
</evidence>
<evidence type="ECO:0000313" key="6">
    <source>
        <dbReference type="Proteomes" id="UP000184245"/>
    </source>
</evidence>
<feature type="domain" description="Phosphate acetyl/butaryl transferase" evidence="4">
    <location>
        <begin position="79"/>
        <end position="296"/>
    </location>
</feature>
<dbReference type="InterPro" id="IPR050500">
    <property type="entry name" value="Phos_Acetyltrans/Butyryltrans"/>
</dbReference>
<dbReference type="InterPro" id="IPR012147">
    <property type="entry name" value="P_Ac_Bu_trans"/>
</dbReference>
<accession>A0A1M4YBP4</accession>
<proteinExistence type="inferred from homology"/>
<evidence type="ECO:0000313" key="5">
    <source>
        <dbReference type="EMBL" id="SHF03003.1"/>
    </source>
</evidence>
<protein>
    <submittedName>
        <fullName evidence="5">Phosphate butyryltransferase</fullName>
    </submittedName>
</protein>
<dbReference type="Pfam" id="PF01515">
    <property type="entry name" value="PTA_PTB"/>
    <property type="match status" value="1"/>
</dbReference>
<dbReference type="RefSeq" id="WP_072851834.1">
    <property type="nucleotide sequence ID" value="NZ_FQVI01000011.1"/>
</dbReference>